<keyword evidence="2" id="KW-0812">Transmembrane</keyword>
<reference evidence="3 4" key="1">
    <citation type="submission" date="2015-02" db="EMBL/GenBank/DDBJ databases">
        <authorList>
            <person name="Chooi Y.-H."/>
        </authorList>
    </citation>
    <scope>NUCLEOTIDE SEQUENCE [LARGE SCALE GENOMIC DNA]</scope>
    <source>
        <strain evidence="3">E3</strain>
    </source>
</reference>
<dbReference type="OMA" id="QREWDAT"/>
<evidence type="ECO:0000256" key="1">
    <source>
        <dbReference type="SAM" id="MobiDB-lite"/>
    </source>
</evidence>
<feature type="transmembrane region" description="Helical" evidence="2">
    <location>
        <begin position="111"/>
        <end position="132"/>
    </location>
</feature>
<dbReference type="Proteomes" id="UP000039324">
    <property type="component" value="Unassembled WGS sequence"/>
</dbReference>
<feature type="transmembrane region" description="Helical" evidence="2">
    <location>
        <begin position="36"/>
        <end position="64"/>
    </location>
</feature>
<keyword evidence="2" id="KW-1133">Transmembrane helix</keyword>
<gene>
    <name evidence="3" type="ORF">PBRA_009434</name>
</gene>
<name>A0A0G4J7F6_PLABS</name>
<accession>A0A0G4J7F6</accession>
<organism evidence="3 4">
    <name type="scientific">Plasmodiophora brassicae</name>
    <name type="common">Clubroot disease agent</name>
    <dbReference type="NCBI Taxonomy" id="37360"/>
    <lineage>
        <taxon>Eukaryota</taxon>
        <taxon>Sar</taxon>
        <taxon>Rhizaria</taxon>
        <taxon>Endomyxa</taxon>
        <taxon>Phytomyxea</taxon>
        <taxon>Plasmodiophorida</taxon>
        <taxon>Plasmodiophoridae</taxon>
        <taxon>Plasmodiophora</taxon>
    </lineage>
</organism>
<evidence type="ECO:0000256" key="2">
    <source>
        <dbReference type="SAM" id="Phobius"/>
    </source>
</evidence>
<dbReference type="AlphaFoldDB" id="A0A0G4J7F6"/>
<keyword evidence="4" id="KW-1185">Reference proteome</keyword>
<sequence>MCLLPMGGGAPQLLISPSDRAKLLAQRLRVVIPVHIVVLIVTCFAGDILYSLITMAVSLCAFFAIRNPEGYEVQKLPCYTLISAIQVFTSIVNTALAGVGAAPFDKAAQSTISLALVVFPLSVIVGTAAAFISNQLYDELRHLFGVNGLSSVFMGGDDGPGGGNSGMFQQQQQAQAYPAPGPSEPPAYQPRGGAAPPGFKPFSGQGHRLDGKK</sequence>
<feature type="region of interest" description="Disordered" evidence="1">
    <location>
        <begin position="160"/>
        <end position="213"/>
    </location>
</feature>
<proteinExistence type="predicted"/>
<protein>
    <submittedName>
        <fullName evidence="3">Uncharacterized protein</fullName>
    </submittedName>
</protein>
<dbReference type="EMBL" id="CDSF01000148">
    <property type="protein sequence ID" value="CEP03548.1"/>
    <property type="molecule type" value="Genomic_DNA"/>
</dbReference>
<keyword evidence="2" id="KW-0472">Membrane</keyword>
<feature type="transmembrane region" description="Helical" evidence="2">
    <location>
        <begin position="76"/>
        <end position="99"/>
    </location>
</feature>
<evidence type="ECO:0000313" key="3">
    <source>
        <dbReference type="EMBL" id="CEP03548.1"/>
    </source>
</evidence>
<evidence type="ECO:0000313" key="4">
    <source>
        <dbReference type="Proteomes" id="UP000039324"/>
    </source>
</evidence>
<feature type="compositionally biased region" description="Pro residues" evidence="1">
    <location>
        <begin position="179"/>
        <end position="188"/>
    </location>
</feature>